<evidence type="ECO:0000256" key="13">
    <source>
        <dbReference type="ARBA" id="ARBA00023136"/>
    </source>
</evidence>
<evidence type="ECO:0000256" key="2">
    <source>
        <dbReference type="ARBA" id="ARBA00004174"/>
    </source>
</evidence>
<keyword evidence="16" id="KW-1185">Reference proteome</keyword>
<dbReference type="PANTHER" id="PTHR24292">
    <property type="entry name" value="CYTOCHROME P450"/>
    <property type="match status" value="1"/>
</dbReference>
<dbReference type="OrthoDB" id="6097640at2759"/>
<evidence type="ECO:0000256" key="11">
    <source>
        <dbReference type="ARBA" id="ARBA00023004"/>
    </source>
</evidence>
<evidence type="ECO:0000256" key="6">
    <source>
        <dbReference type="ARBA" id="ARBA00022617"/>
    </source>
</evidence>
<accession>A0A7R9KG70</accession>
<proteinExistence type="inferred from homology"/>
<keyword evidence="6" id="KW-0349">Heme</keyword>
<keyword evidence="8" id="KW-0256">Endoplasmic reticulum</keyword>
<evidence type="ECO:0000256" key="3">
    <source>
        <dbReference type="ARBA" id="ARBA00004406"/>
    </source>
</evidence>
<dbReference type="GO" id="GO:0004197">
    <property type="term" value="F:cysteine-type endopeptidase activity"/>
    <property type="evidence" value="ECO:0007669"/>
    <property type="project" value="InterPro"/>
</dbReference>
<keyword evidence="7" id="KW-0479">Metal-binding</keyword>
<evidence type="ECO:0000256" key="7">
    <source>
        <dbReference type="ARBA" id="ARBA00022723"/>
    </source>
</evidence>
<evidence type="ECO:0000256" key="5">
    <source>
        <dbReference type="ARBA" id="ARBA00010617"/>
    </source>
</evidence>
<dbReference type="Gene3D" id="1.10.630.10">
    <property type="entry name" value="Cytochrome P450"/>
    <property type="match status" value="1"/>
</dbReference>
<keyword evidence="13" id="KW-0472">Membrane</keyword>
<dbReference type="Pfam" id="PF00656">
    <property type="entry name" value="Peptidase_C14"/>
    <property type="match status" value="1"/>
</dbReference>
<dbReference type="InterPro" id="IPR050476">
    <property type="entry name" value="Insect_CytP450_Detox"/>
</dbReference>
<dbReference type="SMART" id="SM00115">
    <property type="entry name" value="CASc"/>
    <property type="match status" value="1"/>
</dbReference>
<dbReference type="InterPro" id="IPR011600">
    <property type="entry name" value="Pept_C14_caspase"/>
</dbReference>
<comment type="subcellular location">
    <subcellularLocation>
        <location evidence="3">Endoplasmic reticulum membrane</location>
        <topology evidence="3">Peripheral membrane protein</topology>
    </subcellularLocation>
    <subcellularLocation>
        <location evidence="2">Microsome membrane</location>
        <topology evidence="2">Peripheral membrane protein</topology>
    </subcellularLocation>
</comment>
<evidence type="ECO:0000313" key="16">
    <source>
        <dbReference type="Proteomes" id="UP000759131"/>
    </source>
</evidence>
<evidence type="ECO:0000256" key="4">
    <source>
        <dbReference type="ARBA" id="ARBA00010134"/>
    </source>
</evidence>
<evidence type="ECO:0000256" key="10">
    <source>
        <dbReference type="ARBA" id="ARBA00023002"/>
    </source>
</evidence>
<dbReference type="InterPro" id="IPR029030">
    <property type="entry name" value="Caspase-like_dom_sf"/>
</dbReference>
<dbReference type="GO" id="GO:0005506">
    <property type="term" value="F:iron ion binding"/>
    <property type="evidence" value="ECO:0007669"/>
    <property type="project" value="InterPro"/>
</dbReference>
<sequence length="394" mass="45784">MDSLLKCSDIEYNGDPFKQLAQYNPSEAPWPFSNEIQLTLLTNASMHLQLDAKPRGRAVILVTIPELANEAERFRSIFTQLLFKPEVYTLITRDEIIATLTEVANTDCYHGDAFIMMFIGNGYNENIIGYRRPADNEWPPEECNLMPISEIVATFSWTRAPALRQKSKVLIFNCERTKIDSEMYTKIVRNRDFWVNSDKCDLGPNEPPLVDKMIMLDSQFNTHNEQIHVIYSCREGYESWYSPVNGPIGYVTRFGQTLSHTIAQYSAYTSLREMFVMVTLNRMKDDCFNKFLWQLPDIEMFGVTKELCFYLDSSITNPDPDHFADPYEFKRERFLPDNLDNIKPYTYLPFATGPRNCIGSRFAVLELKYTYEFVACDETKEMDYYNLLIQIASV</sequence>
<comment type="similarity">
    <text evidence="4">Belongs to the peptidase C14A family.</text>
</comment>
<dbReference type="PROSITE" id="PS50208">
    <property type="entry name" value="CASPASE_P20"/>
    <property type="match status" value="1"/>
</dbReference>
<dbReference type="GO" id="GO:0006508">
    <property type="term" value="P:proteolysis"/>
    <property type="evidence" value="ECO:0007669"/>
    <property type="project" value="InterPro"/>
</dbReference>
<keyword evidence="11" id="KW-0408">Iron</keyword>
<dbReference type="PANTHER" id="PTHR24292:SF54">
    <property type="entry name" value="CYP9F3-RELATED"/>
    <property type="match status" value="1"/>
</dbReference>
<dbReference type="InterPro" id="IPR015917">
    <property type="entry name" value="Pept_C14A"/>
</dbReference>
<comment type="similarity">
    <text evidence="5">Belongs to the cytochrome P450 family.</text>
</comment>
<evidence type="ECO:0000256" key="9">
    <source>
        <dbReference type="ARBA" id="ARBA00022848"/>
    </source>
</evidence>
<dbReference type="InterPro" id="IPR001309">
    <property type="entry name" value="Pept_C14_p20"/>
</dbReference>
<keyword evidence="10" id="KW-0560">Oxidoreductase</keyword>
<dbReference type="GO" id="GO:0020037">
    <property type="term" value="F:heme binding"/>
    <property type="evidence" value="ECO:0007669"/>
    <property type="project" value="InterPro"/>
</dbReference>
<dbReference type="GO" id="GO:0016705">
    <property type="term" value="F:oxidoreductase activity, acting on paired donors, with incorporation or reduction of molecular oxygen"/>
    <property type="evidence" value="ECO:0007669"/>
    <property type="project" value="InterPro"/>
</dbReference>
<dbReference type="GO" id="GO:0004497">
    <property type="term" value="F:monooxygenase activity"/>
    <property type="evidence" value="ECO:0007669"/>
    <property type="project" value="UniProtKB-KW"/>
</dbReference>
<feature type="domain" description="Caspase family p20" evidence="14">
    <location>
        <begin position="70"/>
        <end position="176"/>
    </location>
</feature>
<organism evidence="15">
    <name type="scientific">Medioppia subpectinata</name>
    <dbReference type="NCBI Taxonomy" id="1979941"/>
    <lineage>
        <taxon>Eukaryota</taxon>
        <taxon>Metazoa</taxon>
        <taxon>Ecdysozoa</taxon>
        <taxon>Arthropoda</taxon>
        <taxon>Chelicerata</taxon>
        <taxon>Arachnida</taxon>
        <taxon>Acari</taxon>
        <taxon>Acariformes</taxon>
        <taxon>Sarcoptiformes</taxon>
        <taxon>Oribatida</taxon>
        <taxon>Brachypylina</taxon>
        <taxon>Oppioidea</taxon>
        <taxon>Oppiidae</taxon>
        <taxon>Medioppia</taxon>
    </lineage>
</organism>
<name>A0A7R9KG70_9ACAR</name>
<dbReference type="InterPro" id="IPR036396">
    <property type="entry name" value="Cyt_P450_sf"/>
</dbReference>
<keyword evidence="12" id="KW-0503">Monooxygenase</keyword>
<comment type="cofactor">
    <cofactor evidence="1">
        <name>heme</name>
        <dbReference type="ChEBI" id="CHEBI:30413"/>
    </cofactor>
</comment>
<keyword evidence="9" id="KW-0492">Microsome</keyword>
<dbReference type="AlphaFoldDB" id="A0A7R9KG70"/>
<dbReference type="Gene3D" id="3.40.50.1460">
    <property type="match status" value="1"/>
</dbReference>
<dbReference type="Pfam" id="PF00067">
    <property type="entry name" value="p450"/>
    <property type="match status" value="1"/>
</dbReference>
<dbReference type="SUPFAM" id="SSF52129">
    <property type="entry name" value="Caspase-like"/>
    <property type="match status" value="1"/>
</dbReference>
<dbReference type="EMBL" id="CAJPIZ010001060">
    <property type="protein sequence ID" value="CAG2102805.1"/>
    <property type="molecule type" value="Genomic_DNA"/>
</dbReference>
<evidence type="ECO:0000256" key="8">
    <source>
        <dbReference type="ARBA" id="ARBA00022824"/>
    </source>
</evidence>
<dbReference type="GO" id="GO:0005789">
    <property type="term" value="C:endoplasmic reticulum membrane"/>
    <property type="evidence" value="ECO:0007669"/>
    <property type="project" value="UniProtKB-SubCell"/>
</dbReference>
<dbReference type="Proteomes" id="UP000759131">
    <property type="component" value="Unassembled WGS sequence"/>
</dbReference>
<evidence type="ECO:0000256" key="12">
    <source>
        <dbReference type="ARBA" id="ARBA00023033"/>
    </source>
</evidence>
<evidence type="ECO:0000256" key="1">
    <source>
        <dbReference type="ARBA" id="ARBA00001971"/>
    </source>
</evidence>
<dbReference type="EMBL" id="OC855635">
    <property type="protein sequence ID" value="CAD7622375.1"/>
    <property type="molecule type" value="Genomic_DNA"/>
</dbReference>
<gene>
    <name evidence="15" type="ORF">OSB1V03_LOCUS2838</name>
</gene>
<evidence type="ECO:0000259" key="14">
    <source>
        <dbReference type="PROSITE" id="PS50208"/>
    </source>
</evidence>
<reference evidence="15" key="1">
    <citation type="submission" date="2020-11" db="EMBL/GenBank/DDBJ databases">
        <authorList>
            <person name="Tran Van P."/>
        </authorList>
    </citation>
    <scope>NUCLEOTIDE SEQUENCE</scope>
</reference>
<dbReference type="SUPFAM" id="SSF48264">
    <property type="entry name" value="Cytochrome P450"/>
    <property type="match status" value="1"/>
</dbReference>
<evidence type="ECO:0000313" key="15">
    <source>
        <dbReference type="EMBL" id="CAD7622375.1"/>
    </source>
</evidence>
<protein>
    <recommendedName>
        <fullName evidence="14">Caspase family p20 domain-containing protein</fullName>
    </recommendedName>
</protein>
<dbReference type="InterPro" id="IPR001128">
    <property type="entry name" value="Cyt_P450"/>
</dbReference>